<organism evidence="3 4">
    <name type="scientific">Plasticicumulans acidivorans</name>
    <dbReference type="NCBI Taxonomy" id="886464"/>
    <lineage>
        <taxon>Bacteria</taxon>
        <taxon>Pseudomonadati</taxon>
        <taxon>Pseudomonadota</taxon>
        <taxon>Gammaproteobacteria</taxon>
        <taxon>Candidatus Competibacteraceae</taxon>
        <taxon>Plasticicumulans</taxon>
    </lineage>
</organism>
<evidence type="ECO:0000259" key="1">
    <source>
        <dbReference type="Pfam" id="PF08279"/>
    </source>
</evidence>
<dbReference type="Pfam" id="PF08279">
    <property type="entry name" value="HTH_11"/>
    <property type="match status" value="1"/>
</dbReference>
<feature type="domain" description="Helix-turn-helix type 11" evidence="1">
    <location>
        <begin position="6"/>
        <end position="59"/>
    </location>
</feature>
<dbReference type="PANTHER" id="PTHR34580:SF3">
    <property type="entry name" value="PROTEIN PAFB"/>
    <property type="match status" value="1"/>
</dbReference>
<reference evidence="3 4" key="1">
    <citation type="submission" date="2018-05" db="EMBL/GenBank/DDBJ databases">
        <title>Genomic Encyclopedia of Type Strains, Phase IV (KMG-IV): sequencing the most valuable type-strain genomes for metagenomic binning, comparative biology and taxonomic classification.</title>
        <authorList>
            <person name="Goeker M."/>
        </authorList>
    </citation>
    <scope>NUCLEOTIDE SEQUENCE [LARGE SCALE GENOMIC DNA]</scope>
    <source>
        <strain evidence="3 4">DSM 23606</strain>
    </source>
</reference>
<protein>
    <submittedName>
        <fullName evidence="3">HTH domain-containing protein</fullName>
    </submittedName>
</protein>
<name>A0A317MRM6_9GAMM</name>
<dbReference type="Gene3D" id="1.10.10.10">
    <property type="entry name" value="Winged helix-like DNA-binding domain superfamily/Winged helix DNA-binding domain"/>
    <property type="match status" value="1"/>
</dbReference>
<dbReference type="InterPro" id="IPR036390">
    <property type="entry name" value="WH_DNA-bd_sf"/>
</dbReference>
<sequence length="230" mass="25267">MRRADRLFRLVLLLGGGRVLTARALAAELEVCERTIYRDVADLVASGVPVDGAAGVGYRLRRGYQVPPLMFTPEELEALLLGAQVVRSWADAGLGAAAERALAKVEAALPVALRPQLTRSALIVPDFHVPEQARIALGELRRAIGATCKLRLDYRRADGEASRRTVRPLGLFYWGRVWTLAAWCELRGSYRTFRVDRITALEALAERFDAGDGAELRRYLAAVACAEHGD</sequence>
<dbReference type="PANTHER" id="PTHR34580">
    <property type="match status" value="1"/>
</dbReference>
<dbReference type="InterPro" id="IPR026881">
    <property type="entry name" value="WYL_dom"/>
</dbReference>
<dbReference type="AlphaFoldDB" id="A0A317MRM6"/>
<dbReference type="Pfam" id="PF13280">
    <property type="entry name" value="WYL"/>
    <property type="match status" value="1"/>
</dbReference>
<dbReference type="PROSITE" id="PS52050">
    <property type="entry name" value="WYL"/>
    <property type="match status" value="1"/>
</dbReference>
<dbReference type="RefSeq" id="WP_110019582.1">
    <property type="nucleotide sequence ID" value="NZ_QGTJ01000010.1"/>
</dbReference>
<comment type="caution">
    <text evidence="3">The sequence shown here is derived from an EMBL/GenBank/DDBJ whole genome shotgun (WGS) entry which is preliminary data.</text>
</comment>
<dbReference type="SUPFAM" id="SSF46785">
    <property type="entry name" value="Winged helix' DNA-binding domain"/>
    <property type="match status" value="1"/>
</dbReference>
<dbReference type="InterPro" id="IPR036388">
    <property type="entry name" value="WH-like_DNA-bd_sf"/>
</dbReference>
<dbReference type="EMBL" id="QGTJ01000010">
    <property type="protein sequence ID" value="PWV59531.1"/>
    <property type="molecule type" value="Genomic_DNA"/>
</dbReference>
<dbReference type="OrthoDB" id="9807255at2"/>
<evidence type="ECO:0000313" key="4">
    <source>
        <dbReference type="Proteomes" id="UP000246569"/>
    </source>
</evidence>
<evidence type="ECO:0000313" key="3">
    <source>
        <dbReference type="EMBL" id="PWV59531.1"/>
    </source>
</evidence>
<accession>A0A317MRM6</accession>
<keyword evidence="4" id="KW-1185">Reference proteome</keyword>
<dbReference type="InterPro" id="IPR051534">
    <property type="entry name" value="CBASS_pafABC_assoc_protein"/>
</dbReference>
<gene>
    <name evidence="3" type="ORF">C7443_11076</name>
</gene>
<proteinExistence type="predicted"/>
<dbReference type="Proteomes" id="UP000246569">
    <property type="component" value="Unassembled WGS sequence"/>
</dbReference>
<evidence type="ECO:0000259" key="2">
    <source>
        <dbReference type="Pfam" id="PF13280"/>
    </source>
</evidence>
<dbReference type="InterPro" id="IPR013196">
    <property type="entry name" value="HTH_11"/>
</dbReference>
<feature type="domain" description="WYL" evidence="2">
    <location>
        <begin position="137"/>
        <end position="202"/>
    </location>
</feature>